<keyword evidence="3" id="KW-0479">Metal-binding</keyword>
<dbReference type="SUPFAM" id="SSF56655">
    <property type="entry name" value="Carbohydrate phosphatase"/>
    <property type="match status" value="1"/>
</dbReference>
<dbReference type="GO" id="GO:0000103">
    <property type="term" value="P:sulfate assimilation"/>
    <property type="evidence" value="ECO:0007669"/>
    <property type="project" value="TreeGrafter"/>
</dbReference>
<sequence length="287" mass="31895">MTLARSVGWGAADILHSYYHGQSNGGDLEIQEKKDGPVTAADCAANHYILERLQTSLGTQDFGYLSEETYKSLSEQSPDSQRYQPWVWIIDPLDGTRDFIDRTGEYAVHIALVNQGRPVLAVVALPEAQKLYYAILGRGTFLETRQGVTKKMRVSQRDVIEELPLVVSRSHRDERFQQLLEQLPCQEKHYLGSVGIKIAAIIEQQADVYISLSGKSAPKDWDFAAPELILTEAGGQFTRFDGTPTLYNQNDINQWGGYMASNGQCHQALCAKASAIMAQIDGDTSHI</sequence>
<dbReference type="CDD" id="cd01638">
    <property type="entry name" value="CysQ"/>
    <property type="match status" value="1"/>
</dbReference>
<feature type="binding site" evidence="3">
    <location>
        <position position="91"/>
    </location>
    <ligand>
        <name>Mg(2+)</name>
        <dbReference type="ChEBI" id="CHEBI:18420"/>
        <label>1</label>
        <note>catalytic</note>
    </ligand>
</feature>
<accession>A0A6B3NJ33</accession>
<feature type="binding site" evidence="3">
    <location>
        <position position="222"/>
    </location>
    <ligand>
        <name>Mg(2+)</name>
        <dbReference type="ChEBI" id="CHEBI:18420"/>
        <label>1</label>
        <note>catalytic</note>
    </ligand>
</feature>
<reference evidence="4" key="1">
    <citation type="submission" date="2019-11" db="EMBL/GenBank/DDBJ databases">
        <title>Genomic insights into an expanded diversity of filamentous marine cyanobacteria reveals the extraordinary biosynthetic potential of Moorea and Okeania.</title>
        <authorList>
            <person name="Ferreira Leao T."/>
            <person name="Wang M."/>
            <person name="Moss N."/>
            <person name="Da Silva R."/>
            <person name="Sanders J."/>
            <person name="Nurk S."/>
            <person name="Gurevich A."/>
            <person name="Humphrey G."/>
            <person name="Reher R."/>
            <person name="Zhu Q."/>
            <person name="Belda-Ferre P."/>
            <person name="Glukhov E."/>
            <person name="Rex R."/>
            <person name="Dorrestein P.C."/>
            <person name="Knight R."/>
            <person name="Pevzner P."/>
            <person name="Gerwick W.H."/>
            <person name="Gerwick L."/>
        </authorList>
    </citation>
    <scope>NUCLEOTIDE SEQUENCE</scope>
    <source>
        <strain evidence="4">SIO1C4</strain>
    </source>
</reference>
<dbReference type="AlphaFoldDB" id="A0A6B3NJ33"/>
<dbReference type="Pfam" id="PF00459">
    <property type="entry name" value="Inositol_P"/>
    <property type="match status" value="1"/>
</dbReference>
<dbReference type="PRINTS" id="PR00377">
    <property type="entry name" value="IMPHPHTASES"/>
</dbReference>
<evidence type="ECO:0000256" key="3">
    <source>
        <dbReference type="PIRSR" id="PIRSR600760-2"/>
    </source>
</evidence>
<protein>
    <recommendedName>
        <fullName evidence="2">inositol-phosphate phosphatase</fullName>
        <ecNumber evidence="2">3.1.3.25</ecNumber>
    </recommendedName>
</protein>
<comment type="caution">
    <text evidence="4">The sequence shown here is derived from an EMBL/GenBank/DDBJ whole genome shotgun (WGS) entry which is preliminary data.</text>
</comment>
<keyword evidence="3" id="KW-0460">Magnesium</keyword>
<evidence type="ECO:0000313" key="4">
    <source>
        <dbReference type="EMBL" id="NER31760.1"/>
    </source>
</evidence>
<dbReference type="InterPro" id="IPR000760">
    <property type="entry name" value="Inositol_monophosphatase-like"/>
</dbReference>
<dbReference type="InterPro" id="IPR050725">
    <property type="entry name" value="CysQ/Inositol_MonoPase"/>
</dbReference>
<dbReference type="EMBL" id="JAAHFQ010000928">
    <property type="protein sequence ID" value="NER31760.1"/>
    <property type="molecule type" value="Genomic_DNA"/>
</dbReference>
<dbReference type="GO" id="GO:0008441">
    <property type="term" value="F:3'(2'),5'-bisphosphate nucleotidase activity"/>
    <property type="evidence" value="ECO:0007669"/>
    <property type="project" value="TreeGrafter"/>
</dbReference>
<dbReference type="PANTHER" id="PTHR43028:SF1">
    <property type="entry name" value="AMMONIUM TRANSPORT PROTEIN"/>
    <property type="match status" value="1"/>
</dbReference>
<evidence type="ECO:0000256" key="1">
    <source>
        <dbReference type="ARBA" id="ARBA00001033"/>
    </source>
</evidence>
<feature type="binding site" evidence="3">
    <location>
        <position position="67"/>
    </location>
    <ligand>
        <name>Mg(2+)</name>
        <dbReference type="ChEBI" id="CHEBI:18420"/>
        <label>1</label>
        <note>catalytic</note>
    </ligand>
</feature>
<dbReference type="GO" id="GO:0050427">
    <property type="term" value="P:3'-phosphoadenosine 5'-phosphosulfate metabolic process"/>
    <property type="evidence" value="ECO:0007669"/>
    <property type="project" value="TreeGrafter"/>
</dbReference>
<name>A0A6B3NJ33_9CYAN</name>
<gene>
    <name evidence="4" type="ORF">F6J89_30155</name>
</gene>
<evidence type="ECO:0000256" key="2">
    <source>
        <dbReference type="ARBA" id="ARBA00013106"/>
    </source>
</evidence>
<organism evidence="4">
    <name type="scientific">Symploca sp. SIO1C4</name>
    <dbReference type="NCBI Taxonomy" id="2607765"/>
    <lineage>
        <taxon>Bacteria</taxon>
        <taxon>Bacillati</taxon>
        <taxon>Cyanobacteriota</taxon>
        <taxon>Cyanophyceae</taxon>
        <taxon>Coleofasciculales</taxon>
        <taxon>Coleofasciculaceae</taxon>
        <taxon>Symploca</taxon>
    </lineage>
</organism>
<dbReference type="GO" id="GO:0046854">
    <property type="term" value="P:phosphatidylinositol phosphate biosynthetic process"/>
    <property type="evidence" value="ECO:0007669"/>
    <property type="project" value="InterPro"/>
</dbReference>
<feature type="binding site" evidence="3">
    <location>
        <position position="93"/>
    </location>
    <ligand>
        <name>Mg(2+)</name>
        <dbReference type="ChEBI" id="CHEBI:18420"/>
        <label>2</label>
    </ligand>
</feature>
<dbReference type="GO" id="GO:0046872">
    <property type="term" value="F:metal ion binding"/>
    <property type="evidence" value="ECO:0007669"/>
    <property type="project" value="UniProtKB-KW"/>
</dbReference>
<proteinExistence type="predicted"/>
<dbReference type="Gene3D" id="3.30.540.10">
    <property type="entry name" value="Fructose-1,6-Bisphosphatase, subunit A, domain 1"/>
    <property type="match status" value="1"/>
</dbReference>
<dbReference type="GO" id="GO:0052834">
    <property type="term" value="F:inositol monophosphate phosphatase activity"/>
    <property type="evidence" value="ECO:0007669"/>
    <property type="project" value="UniProtKB-EC"/>
</dbReference>
<dbReference type="PANTHER" id="PTHR43028">
    <property type="entry name" value="3'(2'),5'-BISPHOSPHATE NUCLEOTIDASE 1"/>
    <property type="match status" value="1"/>
</dbReference>
<dbReference type="EC" id="3.1.3.25" evidence="2"/>
<dbReference type="Gene3D" id="3.40.190.80">
    <property type="match status" value="1"/>
</dbReference>
<dbReference type="InterPro" id="IPR020550">
    <property type="entry name" value="Inositol_monophosphatase_CS"/>
</dbReference>
<dbReference type="PROSITE" id="PS00630">
    <property type="entry name" value="IMP_2"/>
    <property type="match status" value="1"/>
</dbReference>
<feature type="binding site" evidence="3">
    <location>
        <position position="94"/>
    </location>
    <ligand>
        <name>Mg(2+)</name>
        <dbReference type="ChEBI" id="CHEBI:18420"/>
        <label>1</label>
        <note>catalytic</note>
    </ligand>
</feature>
<comment type="cofactor">
    <cofactor evidence="3">
        <name>Mg(2+)</name>
        <dbReference type="ChEBI" id="CHEBI:18420"/>
    </cofactor>
</comment>
<comment type="catalytic activity">
    <reaction evidence="1">
        <text>a myo-inositol phosphate + H2O = myo-inositol + phosphate</text>
        <dbReference type="Rhea" id="RHEA:24056"/>
        <dbReference type="ChEBI" id="CHEBI:15377"/>
        <dbReference type="ChEBI" id="CHEBI:17268"/>
        <dbReference type="ChEBI" id="CHEBI:43474"/>
        <dbReference type="ChEBI" id="CHEBI:84139"/>
        <dbReference type="EC" id="3.1.3.25"/>
    </reaction>
</comment>